<gene>
    <name evidence="16" type="ORF">MANT1106_LOCUS17914</name>
</gene>
<feature type="domain" description="Thioredoxin" evidence="15">
    <location>
        <begin position="1"/>
        <end position="147"/>
    </location>
</feature>
<evidence type="ECO:0000256" key="7">
    <source>
        <dbReference type="ARBA" id="ARBA00023004"/>
    </source>
</evidence>
<evidence type="ECO:0000259" key="14">
    <source>
        <dbReference type="PROSITE" id="PS51324"/>
    </source>
</evidence>
<organism evidence="16">
    <name type="scientific">Mantoniella antarctica</name>
    <dbReference type="NCBI Taxonomy" id="81844"/>
    <lineage>
        <taxon>Eukaryota</taxon>
        <taxon>Viridiplantae</taxon>
        <taxon>Chlorophyta</taxon>
        <taxon>Mamiellophyceae</taxon>
        <taxon>Mamiellales</taxon>
        <taxon>Mamiellaceae</taxon>
        <taxon>Mantoniella</taxon>
    </lineage>
</organism>
<feature type="compositionally biased region" description="Gly residues" evidence="12">
    <location>
        <begin position="559"/>
        <end position="577"/>
    </location>
</feature>
<keyword evidence="9" id="KW-0325">Glycoprotein</keyword>
<evidence type="ECO:0000256" key="4">
    <source>
        <dbReference type="ARBA" id="ARBA00022729"/>
    </source>
</evidence>
<dbReference type="PANTHER" id="PTHR22897">
    <property type="entry name" value="QUIESCIN Q6-RELATED SULFHYDRYL OXIDASE"/>
    <property type="match status" value="1"/>
</dbReference>
<dbReference type="InterPro" id="IPR039798">
    <property type="entry name" value="Sulfhydryl_oxidase"/>
</dbReference>
<protein>
    <recommendedName>
        <fullName evidence="11">Sulfhydryl oxidase</fullName>
        <ecNumber evidence="11">1.8.3.2</ecNumber>
    </recommendedName>
</protein>
<dbReference type="InterPro" id="IPR013766">
    <property type="entry name" value="Thioredoxin_domain"/>
</dbReference>
<dbReference type="CDD" id="cd02961">
    <property type="entry name" value="PDI_a_family"/>
    <property type="match status" value="1"/>
</dbReference>
<evidence type="ECO:0000256" key="10">
    <source>
        <dbReference type="PROSITE-ProRule" id="PRU00433"/>
    </source>
</evidence>
<dbReference type="GO" id="GO:0016971">
    <property type="term" value="F:flavin-dependent sulfhydryl oxidase activity"/>
    <property type="evidence" value="ECO:0007669"/>
    <property type="project" value="InterPro"/>
</dbReference>
<evidence type="ECO:0000259" key="13">
    <source>
        <dbReference type="PROSITE" id="PS51007"/>
    </source>
</evidence>
<dbReference type="GO" id="GO:0005615">
    <property type="term" value="C:extracellular space"/>
    <property type="evidence" value="ECO:0007669"/>
    <property type="project" value="TreeGrafter"/>
</dbReference>
<dbReference type="Pfam" id="PF00085">
    <property type="entry name" value="Thioredoxin"/>
    <property type="match status" value="1"/>
</dbReference>
<dbReference type="SUPFAM" id="SSF52833">
    <property type="entry name" value="Thioredoxin-like"/>
    <property type="match status" value="1"/>
</dbReference>
<keyword evidence="11" id="KW-1133">Transmembrane helix</keyword>
<dbReference type="EC" id="1.8.3.2" evidence="11"/>
<dbReference type="Gene3D" id="3.40.30.10">
    <property type="entry name" value="Glutaredoxin"/>
    <property type="match status" value="1"/>
</dbReference>
<evidence type="ECO:0000256" key="11">
    <source>
        <dbReference type="RuleBase" id="RU371123"/>
    </source>
</evidence>
<dbReference type="GO" id="GO:0006457">
    <property type="term" value="P:protein folding"/>
    <property type="evidence" value="ECO:0007669"/>
    <property type="project" value="TreeGrafter"/>
</dbReference>
<dbReference type="PROSITE" id="PS51007">
    <property type="entry name" value="CYTC"/>
    <property type="match status" value="1"/>
</dbReference>
<dbReference type="EMBL" id="HBFC01030202">
    <property type="protein sequence ID" value="CAD8717693.1"/>
    <property type="molecule type" value="Transcribed_RNA"/>
</dbReference>
<dbReference type="GO" id="GO:0003756">
    <property type="term" value="F:protein disulfide isomerase activity"/>
    <property type="evidence" value="ECO:0007669"/>
    <property type="project" value="TreeGrafter"/>
</dbReference>
<keyword evidence="2 11" id="KW-0285">Flavoprotein</keyword>
<feature type="domain" description="ERV/ALR sulfhydryl oxidase" evidence="14">
    <location>
        <begin position="304"/>
        <end position="416"/>
    </location>
</feature>
<evidence type="ECO:0000256" key="3">
    <source>
        <dbReference type="ARBA" id="ARBA00022723"/>
    </source>
</evidence>
<keyword evidence="11" id="KW-0812">Transmembrane</keyword>
<keyword evidence="7 10" id="KW-0408">Iron</keyword>
<dbReference type="InterPro" id="IPR017937">
    <property type="entry name" value="Thioredoxin_CS"/>
</dbReference>
<keyword evidence="8" id="KW-1015">Disulfide bond</keyword>
<feature type="transmembrane region" description="Helical" evidence="11">
    <location>
        <begin position="510"/>
        <end position="530"/>
    </location>
</feature>
<evidence type="ECO:0000256" key="12">
    <source>
        <dbReference type="SAM" id="MobiDB-lite"/>
    </source>
</evidence>
<dbReference type="PROSITE" id="PS51324">
    <property type="entry name" value="ERV_ALR"/>
    <property type="match status" value="1"/>
</dbReference>
<keyword evidence="6 11" id="KW-0560">Oxidoreductase</keyword>
<keyword evidence="3 10" id="KW-0479">Metal-binding</keyword>
<keyword evidence="4" id="KW-0732">Signal</keyword>
<evidence type="ECO:0000256" key="8">
    <source>
        <dbReference type="ARBA" id="ARBA00023157"/>
    </source>
</evidence>
<evidence type="ECO:0000256" key="5">
    <source>
        <dbReference type="ARBA" id="ARBA00022827"/>
    </source>
</evidence>
<feature type="region of interest" description="Disordered" evidence="12">
    <location>
        <begin position="550"/>
        <end position="588"/>
    </location>
</feature>
<dbReference type="PANTHER" id="PTHR22897:SF8">
    <property type="entry name" value="SULFHYDRYL OXIDASE"/>
    <property type="match status" value="1"/>
</dbReference>
<dbReference type="GO" id="GO:0000139">
    <property type="term" value="C:Golgi membrane"/>
    <property type="evidence" value="ECO:0007669"/>
    <property type="project" value="TreeGrafter"/>
</dbReference>
<name>A0A7S0SYJ8_9CHLO</name>
<dbReference type="InterPro" id="IPR036249">
    <property type="entry name" value="Thioredoxin-like_sf"/>
</dbReference>
<evidence type="ECO:0000256" key="9">
    <source>
        <dbReference type="ARBA" id="ARBA00023180"/>
    </source>
</evidence>
<dbReference type="SUPFAM" id="SSF69000">
    <property type="entry name" value="FAD-dependent thiol oxidase"/>
    <property type="match status" value="1"/>
</dbReference>
<sequence>MAPAAIHLTVGGFDDVLGALPDKEHALMEFYMPWCPACQNFAPVYNRVAAFFNEGTGTGTGTGLGAAVGATMAGEDARPSPHVTVFSVDCQDNAQLCDAFDVRAYPHVFFGTAAEFKTRSRPATSGLVPFTPFTPRTAERMVQMVGERTHAAAHTLTPALLPGGSVLPVNPSSPPASAPTLALTPAAAAAAVAAATAAAATDSTAADLEDIEYATVLAYEQMTSPALLVPESRGAFLEFTQLLAVAHPLRACKRGAQELVDTFAVVWPDVPGADLARVRRTLAGFRVCGDGHPAPMTWRACRGSEEGKRGYTCGLWLLFHSLAARAAYPTSRDGGLRWLQATAHWVKYFFPCEDCRVHFLNMVDAAAAADQRVTRRRHGVLWSWRAHNAVNARLSEQDARGEAVGSGDPAFPKVQWPTREVCPRCHSSRGGDGGVEESAAGAEDWNEDEVFEFLEGYFHGQGASRPRPKAAAEAAAAGGVVEPEENETLSGYWAVEPHLGRDGGVMSHPAVIGVAVAAVPLLAVAALLGLGSTGGNTFNGSWTRHINRTRSAFRRRSGGGRSGSPPLGGGGGGGGGGEAHHGKFSRLL</sequence>
<dbReference type="GO" id="GO:0020037">
    <property type="term" value="F:heme binding"/>
    <property type="evidence" value="ECO:0007669"/>
    <property type="project" value="InterPro"/>
</dbReference>
<evidence type="ECO:0000256" key="1">
    <source>
        <dbReference type="ARBA" id="ARBA00001974"/>
    </source>
</evidence>
<keyword evidence="11" id="KW-0472">Membrane</keyword>
<dbReference type="PROSITE" id="PS00194">
    <property type="entry name" value="THIOREDOXIN_1"/>
    <property type="match status" value="1"/>
</dbReference>
<dbReference type="AlphaFoldDB" id="A0A7S0SYJ8"/>
<proteinExistence type="predicted"/>
<evidence type="ECO:0000313" key="16">
    <source>
        <dbReference type="EMBL" id="CAD8717693.1"/>
    </source>
</evidence>
<dbReference type="GO" id="GO:0046872">
    <property type="term" value="F:metal ion binding"/>
    <property type="evidence" value="ECO:0007669"/>
    <property type="project" value="UniProtKB-KW"/>
</dbReference>
<reference evidence="16" key="1">
    <citation type="submission" date="2021-01" db="EMBL/GenBank/DDBJ databases">
        <authorList>
            <person name="Corre E."/>
            <person name="Pelletier E."/>
            <person name="Niang G."/>
            <person name="Scheremetjew M."/>
            <person name="Finn R."/>
            <person name="Kale V."/>
            <person name="Holt S."/>
            <person name="Cochrane G."/>
            <person name="Meng A."/>
            <person name="Brown T."/>
            <person name="Cohen L."/>
        </authorList>
    </citation>
    <scope>NUCLEOTIDE SEQUENCE</scope>
    <source>
        <strain evidence="16">SL-175</strain>
    </source>
</reference>
<comment type="cofactor">
    <cofactor evidence="1 11">
        <name>FAD</name>
        <dbReference type="ChEBI" id="CHEBI:57692"/>
    </cofactor>
</comment>
<dbReference type="InterPro" id="IPR017905">
    <property type="entry name" value="ERV/ALR_sulphydryl_oxidase"/>
</dbReference>
<dbReference type="InterPro" id="IPR009056">
    <property type="entry name" value="Cyt_c-like_dom"/>
</dbReference>
<evidence type="ECO:0000256" key="6">
    <source>
        <dbReference type="ARBA" id="ARBA00023002"/>
    </source>
</evidence>
<keyword evidence="10" id="KW-0349">Heme</keyword>
<accession>A0A7S0SYJ8</accession>
<dbReference type="GO" id="GO:0009055">
    <property type="term" value="F:electron transfer activity"/>
    <property type="evidence" value="ECO:0007669"/>
    <property type="project" value="InterPro"/>
</dbReference>
<keyword evidence="5 11" id="KW-0274">FAD</keyword>
<evidence type="ECO:0000259" key="15">
    <source>
        <dbReference type="PROSITE" id="PS51352"/>
    </source>
</evidence>
<comment type="catalytic activity">
    <reaction evidence="11">
        <text>2 R'C(R)SH + O2 = R'C(R)S-S(R)CR' + H2O2</text>
        <dbReference type="Rhea" id="RHEA:17357"/>
        <dbReference type="ChEBI" id="CHEBI:15379"/>
        <dbReference type="ChEBI" id="CHEBI:16240"/>
        <dbReference type="ChEBI" id="CHEBI:16520"/>
        <dbReference type="ChEBI" id="CHEBI:17412"/>
        <dbReference type="EC" id="1.8.3.2"/>
    </reaction>
</comment>
<dbReference type="PROSITE" id="PS51352">
    <property type="entry name" value="THIOREDOXIN_2"/>
    <property type="match status" value="1"/>
</dbReference>
<dbReference type="InterPro" id="IPR036774">
    <property type="entry name" value="ERV/ALR_sulphydryl_oxid_sf"/>
</dbReference>
<dbReference type="Pfam" id="PF04777">
    <property type="entry name" value="Evr1_Alr"/>
    <property type="match status" value="1"/>
</dbReference>
<dbReference type="Gene3D" id="1.20.120.310">
    <property type="entry name" value="ERV/ALR sulfhydryl oxidase domain"/>
    <property type="match status" value="1"/>
</dbReference>
<evidence type="ECO:0000256" key="2">
    <source>
        <dbReference type="ARBA" id="ARBA00022630"/>
    </source>
</evidence>
<feature type="domain" description="Cytochrome c" evidence="13">
    <location>
        <begin position="402"/>
        <end position="497"/>
    </location>
</feature>